<sequence length="324" mass="36644">MDPRPQPEEEFRLMPESENEPTRAGRGGRTSAAGKRVSQSQTLMDATEKLMVSAATRKAKGFLNTPIPLELPFWTDSKRAVPNPLARGALFTATKDNNREYFKGTKVTTLANIDIIYKGEELRQDDMSVLLTIFHLARQRPLSANEPVEFTAYSFLKEVGWTVNGQEYKHLQECFDRLSANQVKVLADGGKAGYAGSLVRSFEWRDSNGQSLSKWKVWLEPKIAGLFTQDSFTLMEWADRKKIGQRAPLALWLHSFLSTHREPIPLSVQKYRELSGAKEKSLAGFRMRLKAAFNKLKDCGIIESFELKNDLVYVTRGRPKQIAA</sequence>
<dbReference type="Proteomes" id="UP000706525">
    <property type="component" value="Unassembled WGS sequence"/>
</dbReference>
<feature type="compositionally biased region" description="Basic and acidic residues" evidence="1">
    <location>
        <begin position="1"/>
        <end position="23"/>
    </location>
</feature>
<gene>
    <name evidence="2" type="ORF">LMG32289_06199</name>
</gene>
<proteinExistence type="predicted"/>
<organism evidence="2 3">
    <name type="scientific">Cupriavidus pampae</name>
    <dbReference type="NCBI Taxonomy" id="659251"/>
    <lineage>
        <taxon>Bacteria</taxon>
        <taxon>Pseudomonadati</taxon>
        <taxon>Pseudomonadota</taxon>
        <taxon>Betaproteobacteria</taxon>
        <taxon>Burkholderiales</taxon>
        <taxon>Burkholderiaceae</taxon>
        <taxon>Cupriavidus</taxon>
    </lineage>
</organism>
<comment type="caution">
    <text evidence="2">The sequence shown here is derived from an EMBL/GenBank/DDBJ whole genome shotgun (WGS) entry which is preliminary data.</text>
</comment>
<keyword evidence="3" id="KW-1185">Reference proteome</keyword>
<accession>A0ABM8XZW2</accession>
<dbReference type="InterPro" id="IPR010751">
    <property type="entry name" value="TrfA"/>
</dbReference>
<name>A0ABM8XZW2_9BURK</name>
<evidence type="ECO:0008006" key="4">
    <source>
        <dbReference type="Google" id="ProtNLM"/>
    </source>
</evidence>
<protein>
    <recommendedName>
        <fullName evidence="4">TrfA family protein</fullName>
    </recommendedName>
</protein>
<dbReference type="EMBL" id="CAJZAG010000016">
    <property type="protein sequence ID" value="CAG9185995.1"/>
    <property type="molecule type" value="Genomic_DNA"/>
</dbReference>
<dbReference type="Pfam" id="PF07042">
    <property type="entry name" value="TrfA"/>
    <property type="match status" value="1"/>
</dbReference>
<evidence type="ECO:0000256" key="1">
    <source>
        <dbReference type="SAM" id="MobiDB-lite"/>
    </source>
</evidence>
<evidence type="ECO:0000313" key="3">
    <source>
        <dbReference type="Proteomes" id="UP000706525"/>
    </source>
</evidence>
<feature type="region of interest" description="Disordered" evidence="1">
    <location>
        <begin position="1"/>
        <end position="40"/>
    </location>
</feature>
<reference evidence="2 3" key="1">
    <citation type="submission" date="2021-08" db="EMBL/GenBank/DDBJ databases">
        <authorList>
            <person name="Peeters C."/>
        </authorList>
    </citation>
    <scope>NUCLEOTIDE SEQUENCE [LARGE SCALE GENOMIC DNA]</scope>
    <source>
        <strain evidence="2 3">LMG 32289</strain>
    </source>
</reference>
<dbReference type="RefSeq" id="WP_223995286.1">
    <property type="nucleotide sequence ID" value="NZ_CAJZAG010000016.1"/>
</dbReference>
<evidence type="ECO:0000313" key="2">
    <source>
        <dbReference type="EMBL" id="CAG9185995.1"/>
    </source>
</evidence>